<keyword evidence="3 6" id="KW-0813">Transport</keyword>
<evidence type="ECO:0000313" key="11">
    <source>
        <dbReference type="Proteomes" id="UP000515151"/>
    </source>
</evidence>
<dbReference type="InterPro" id="IPR016342">
    <property type="entry name" value="AP_complex_bsu_1_2_4"/>
</dbReference>
<evidence type="ECO:0000256" key="2">
    <source>
        <dbReference type="ARBA" id="ARBA00006613"/>
    </source>
</evidence>
<gene>
    <name evidence="12" type="primary">LOC116193233</name>
    <name evidence="9" type="ORF">CDL15_Pgr011549</name>
</gene>
<dbReference type="Gene3D" id="1.25.10.10">
    <property type="entry name" value="Leucine-rich Repeat Variant"/>
    <property type="match status" value="1"/>
</dbReference>
<evidence type="ECO:0000256" key="4">
    <source>
        <dbReference type="ARBA" id="ARBA00022927"/>
    </source>
</evidence>
<dbReference type="SUPFAM" id="SSF48371">
    <property type="entry name" value="ARM repeat"/>
    <property type="match status" value="1"/>
</dbReference>
<dbReference type="InterPro" id="IPR015151">
    <property type="entry name" value="B-adaptin_app_sub_C"/>
</dbReference>
<dbReference type="FunFam" id="3.30.310.10:FF:000014">
    <property type="entry name" value="Beta-adaptin-like protein"/>
    <property type="match status" value="1"/>
</dbReference>
<dbReference type="FunFam" id="1.25.10.10:FF:000113">
    <property type="entry name" value="Beta-adaptin-like protein A"/>
    <property type="match status" value="1"/>
</dbReference>
<feature type="compositionally biased region" description="Low complexity" evidence="7">
    <location>
        <begin position="660"/>
        <end position="673"/>
    </location>
</feature>
<keyword evidence="4 6" id="KW-0653">Protein transport</keyword>
<reference evidence="12" key="4">
    <citation type="submission" date="2025-04" db="UniProtKB">
        <authorList>
            <consortium name="RefSeq"/>
        </authorList>
    </citation>
    <scope>IDENTIFICATION</scope>
    <source>
        <tissue evidence="12">Leaf</tissue>
    </source>
</reference>
<dbReference type="InterPro" id="IPR002553">
    <property type="entry name" value="Clathrin/coatomer_adapt-like_N"/>
</dbReference>
<feature type="compositionally biased region" description="Basic and acidic residues" evidence="7">
    <location>
        <begin position="643"/>
        <end position="653"/>
    </location>
</feature>
<dbReference type="EMBL" id="MTKT01000546">
    <property type="protein sequence ID" value="OWM90640.1"/>
    <property type="molecule type" value="Genomic_DNA"/>
</dbReference>
<comment type="similarity">
    <text evidence="2 6">Belongs to the adaptor complexes large subunit family.</text>
</comment>
<dbReference type="GO" id="GO:0016192">
    <property type="term" value="P:vesicle-mediated transport"/>
    <property type="evidence" value="ECO:0007669"/>
    <property type="project" value="InterPro"/>
</dbReference>
<proteinExistence type="inferred from homology"/>
<dbReference type="OrthoDB" id="10254310at2759"/>
<dbReference type="RefSeq" id="XP_031377899.1">
    <property type="nucleotide sequence ID" value="XM_031522039.1"/>
</dbReference>
<dbReference type="Proteomes" id="UP000515151">
    <property type="component" value="Chromosome 1"/>
</dbReference>
<keyword evidence="5 6" id="KW-0472">Membrane</keyword>
<dbReference type="InterPro" id="IPR016024">
    <property type="entry name" value="ARM-type_fold"/>
</dbReference>
<reference evidence="11" key="3">
    <citation type="journal article" date="2020" name="Plant Biotechnol. J.">
        <title>The pomegranate (Punica granatum L.) draft genome dissects genetic divergence between soft- and hard-seeded cultivars.</title>
        <authorList>
            <person name="Luo X."/>
            <person name="Li H."/>
            <person name="Wu Z."/>
            <person name="Yao W."/>
            <person name="Zhao P."/>
            <person name="Cao D."/>
            <person name="Yu H."/>
            <person name="Li K."/>
            <person name="Poudel K."/>
            <person name="Zhao D."/>
            <person name="Zhang F."/>
            <person name="Xia X."/>
            <person name="Chen L."/>
            <person name="Wang Q."/>
            <person name="Jing D."/>
            <person name="Cao S."/>
        </authorList>
    </citation>
    <scope>NUCLEOTIDE SEQUENCE [LARGE SCALE GENOMIC DNA]</scope>
</reference>
<dbReference type="InterPro" id="IPR026739">
    <property type="entry name" value="AP_beta"/>
</dbReference>
<reference evidence="10" key="1">
    <citation type="journal article" date="2017" name="Plant J.">
        <title>The pomegranate (Punica granatum L.) genome and the genomics of punicalagin biosynthesis.</title>
        <authorList>
            <person name="Qin G."/>
            <person name="Xu C."/>
            <person name="Ming R."/>
            <person name="Tang H."/>
            <person name="Guyot R."/>
            <person name="Kramer E.M."/>
            <person name="Hu Y."/>
            <person name="Yi X."/>
            <person name="Qi Y."/>
            <person name="Xu X."/>
            <person name="Gao Z."/>
            <person name="Pan H."/>
            <person name="Jian J."/>
            <person name="Tian Y."/>
            <person name="Yue Z."/>
            <person name="Xu Y."/>
        </authorList>
    </citation>
    <scope>NUCLEOTIDE SEQUENCE [LARGE SCALE GENOMIC DNA]</scope>
    <source>
        <strain evidence="10">cv. Dabenzi</strain>
    </source>
</reference>
<feature type="compositionally biased region" description="Low complexity" evidence="7">
    <location>
        <begin position="1"/>
        <end position="17"/>
    </location>
</feature>
<dbReference type="Pfam" id="PF09066">
    <property type="entry name" value="B2-adapt-app_C"/>
    <property type="match status" value="1"/>
</dbReference>
<dbReference type="Proteomes" id="UP000197138">
    <property type="component" value="Unassembled WGS sequence"/>
</dbReference>
<comment type="function">
    <text evidence="6">Subunit of clathrin-associated adaptor protein complex that plays a role in protein sorting in the late-Golgi/trans-Golgi network (TGN) and/or endosomes. The AP complexes mediate both the recruitment of clathrin to membranes and the recognition of sorting signals within the cytosolic tails of transmembrane cargo molecules.</text>
</comment>
<dbReference type="InterPro" id="IPR012295">
    <property type="entry name" value="TBP_dom_sf"/>
</dbReference>
<dbReference type="AlphaFoldDB" id="A0A218Y0R1"/>
<dbReference type="GeneID" id="116193233"/>
<evidence type="ECO:0000313" key="9">
    <source>
        <dbReference type="EMBL" id="OWM90640.1"/>
    </source>
</evidence>
<evidence type="ECO:0000313" key="12">
    <source>
        <dbReference type="RefSeq" id="XP_031377899.1"/>
    </source>
</evidence>
<dbReference type="GO" id="GO:0006886">
    <property type="term" value="P:intracellular protein transport"/>
    <property type="evidence" value="ECO:0007669"/>
    <property type="project" value="InterPro"/>
</dbReference>
<sequence length="841" mass="93385">MAPPAQSHRSPSPSQPSGKGEVSDLKSQLRQLAGSRAPGVDDSKRELFKKVISYMTIGIDVSSLFGEMVMCSATSDIVLKKMCYLYVGNYAKVNPDLALLTINFLQRDCKDQDPMIRGLALRSLCSLRVANLVEYLVGPLGSGLKDSNSYVRMVAVIGVLKLYHISSSTCMDADFPAILKHLMLNDPDTQVLANCLSALQEIWTAEASKSEEASRERDALLSKPVIYYLLNRIKEFSEWPQCLVLELVAKYVPSDSNEIFDIMNLLEDRLQHANGAVVLATIKVFLQLTLSMTDVHQQVYERIKAPLLTLVSSGSPEQSYAVLSHLHLLVMRAPVLFSSDYKHFYCQYNESFYVKKLKLEMLTVVANESNTYEIVTELCEYAANVDIPIARESIRAVGKIALQQYDVNAIVDRLLQFLEMEKDYVTAETLVLVKDLLRKYPQWSQDCIAVVGNISSKNVQEPKAKAALIWMLGEYSQDMQDAPYILESLAENWDDEHSPEVRLHLLTAVMKCFFKRPPETQKALGAALAAGLGDFHQDVHDRALFYYRLLQFNVSTAERVVNPPKQAVSVFADSQSSEIKDRIFDEFNSLSVVYQKPSYMFTDKEHRGPFEFSDELGNLSIGAESIDNCVPVQQVEANDKDLLLSTSEKEDVRVPTNNGSAYSAPSYDSSASLSASQTSTDLVTLEPALPRQASPSLAIDDLLGLGLSTTPMPAPPPPLSLNSKAILDPGTFQQKWRQLSISLSQELPVSPQGIAALTAPQALIRHMQGHSIHCIASGGQSPNFKFFFFAQKLEELSNFLVECIINISNSKSQIKIKADDQTSSQAFLDQFQSALSKFGTL</sequence>
<evidence type="ECO:0000256" key="5">
    <source>
        <dbReference type="ARBA" id="ARBA00023136"/>
    </source>
</evidence>
<feature type="domain" description="Beta-adaptin appendage C-terminal subdomain" evidence="8">
    <location>
        <begin position="719"/>
        <end position="836"/>
    </location>
</feature>
<comment type="subcellular location">
    <subcellularLocation>
        <location evidence="1">Endomembrane system</location>
    </subcellularLocation>
</comment>
<evidence type="ECO:0000256" key="7">
    <source>
        <dbReference type="SAM" id="MobiDB-lite"/>
    </source>
</evidence>
<evidence type="ECO:0000256" key="3">
    <source>
        <dbReference type="ARBA" id="ARBA00022448"/>
    </source>
</evidence>
<dbReference type="Gene3D" id="3.30.310.10">
    <property type="entry name" value="TATA-Binding Protein"/>
    <property type="match status" value="1"/>
</dbReference>
<keyword evidence="11" id="KW-1185">Reference proteome</keyword>
<dbReference type="InterPro" id="IPR011989">
    <property type="entry name" value="ARM-like"/>
</dbReference>
<dbReference type="PIRSF" id="PIRSF002291">
    <property type="entry name" value="AP_complex_beta"/>
    <property type="match status" value="1"/>
</dbReference>
<feature type="region of interest" description="Disordered" evidence="7">
    <location>
        <begin position="643"/>
        <end position="673"/>
    </location>
</feature>
<dbReference type="SMART" id="SM01020">
    <property type="entry name" value="B2-adapt-app_C"/>
    <property type="match status" value="1"/>
</dbReference>
<dbReference type="GO" id="GO:0030131">
    <property type="term" value="C:clathrin adaptor complex"/>
    <property type="evidence" value="ECO:0007669"/>
    <property type="project" value="InterPro"/>
</dbReference>
<evidence type="ECO:0000256" key="1">
    <source>
        <dbReference type="ARBA" id="ARBA00004308"/>
    </source>
</evidence>
<name>A0A218Y0R1_PUNGR</name>
<dbReference type="Pfam" id="PF01602">
    <property type="entry name" value="Adaptin_N"/>
    <property type="match status" value="1"/>
</dbReference>
<protein>
    <recommendedName>
        <fullName evidence="6">Beta-adaptin-like protein</fullName>
    </recommendedName>
</protein>
<dbReference type="GO" id="GO:0012505">
    <property type="term" value="C:endomembrane system"/>
    <property type="evidence" value="ECO:0007669"/>
    <property type="project" value="UniProtKB-SubCell"/>
</dbReference>
<evidence type="ECO:0000259" key="8">
    <source>
        <dbReference type="SMART" id="SM01020"/>
    </source>
</evidence>
<evidence type="ECO:0000256" key="6">
    <source>
        <dbReference type="PIRNR" id="PIRNR002291"/>
    </source>
</evidence>
<accession>A0A218Y0R1</accession>
<feature type="region of interest" description="Disordered" evidence="7">
    <location>
        <begin position="1"/>
        <end position="40"/>
    </location>
</feature>
<dbReference type="GO" id="GO:0030276">
    <property type="term" value="F:clathrin binding"/>
    <property type="evidence" value="ECO:0007669"/>
    <property type="project" value="InterPro"/>
</dbReference>
<reference evidence="9" key="2">
    <citation type="submission" date="2017-06" db="EMBL/GenBank/DDBJ databases">
        <title>The pomegranate genome and the genomics of punicalagin biosynthesis.</title>
        <authorList>
            <person name="Xu C."/>
        </authorList>
    </citation>
    <scope>NUCLEOTIDE SEQUENCE [LARGE SCALE GENOMIC DNA]</scope>
    <source>
        <tissue evidence="9">Fresh leaf</tissue>
    </source>
</reference>
<comment type="subunit">
    <text evidence="6">Adaptor protein complexes are heterotetramers composed of two large adaptins (beta-type subunit and alpha-type or delta-type or epsilon-type or gamma-type subunit), a medium adaptin (mu-type subunit) and a small adaptin (sigma-type subunit).</text>
</comment>
<evidence type="ECO:0000313" key="10">
    <source>
        <dbReference type="Proteomes" id="UP000197138"/>
    </source>
</evidence>
<dbReference type="PANTHER" id="PTHR11134">
    <property type="entry name" value="ADAPTOR COMPLEX SUBUNIT BETA FAMILY MEMBER"/>
    <property type="match status" value="1"/>
</dbReference>
<organism evidence="9 10">
    <name type="scientific">Punica granatum</name>
    <name type="common">Pomegranate</name>
    <dbReference type="NCBI Taxonomy" id="22663"/>
    <lineage>
        <taxon>Eukaryota</taxon>
        <taxon>Viridiplantae</taxon>
        <taxon>Streptophyta</taxon>
        <taxon>Embryophyta</taxon>
        <taxon>Tracheophyta</taxon>
        <taxon>Spermatophyta</taxon>
        <taxon>Magnoliopsida</taxon>
        <taxon>eudicotyledons</taxon>
        <taxon>Gunneridae</taxon>
        <taxon>Pentapetalae</taxon>
        <taxon>rosids</taxon>
        <taxon>malvids</taxon>
        <taxon>Myrtales</taxon>
        <taxon>Lythraceae</taxon>
        <taxon>Punica</taxon>
    </lineage>
</organism>